<dbReference type="GO" id="GO:0005524">
    <property type="term" value="F:ATP binding"/>
    <property type="evidence" value="ECO:0007669"/>
    <property type="project" value="UniProtKB-KW"/>
</dbReference>
<dbReference type="InterPro" id="IPR050736">
    <property type="entry name" value="Sensor_HK_Regulatory"/>
</dbReference>
<evidence type="ECO:0000256" key="5">
    <source>
        <dbReference type="ARBA" id="ARBA00022777"/>
    </source>
</evidence>
<reference evidence="9 10" key="1">
    <citation type="submission" date="2024-09" db="EMBL/GenBank/DDBJ databases">
        <authorList>
            <person name="Sun Q."/>
            <person name="Mori K."/>
        </authorList>
    </citation>
    <scope>NUCLEOTIDE SEQUENCE [LARGE SCALE GENOMIC DNA]</scope>
    <source>
        <strain evidence="9 10">CECT 8300</strain>
    </source>
</reference>
<dbReference type="Gene3D" id="1.10.287.130">
    <property type="match status" value="1"/>
</dbReference>
<dbReference type="SUPFAM" id="SSF55874">
    <property type="entry name" value="ATPase domain of HSP90 chaperone/DNA topoisomerase II/histidine kinase"/>
    <property type="match status" value="1"/>
</dbReference>
<organism evidence="9 10">
    <name type="scientific">Algibacter miyuki</name>
    <dbReference type="NCBI Taxonomy" id="1306933"/>
    <lineage>
        <taxon>Bacteria</taxon>
        <taxon>Pseudomonadati</taxon>
        <taxon>Bacteroidota</taxon>
        <taxon>Flavobacteriia</taxon>
        <taxon>Flavobacteriales</taxon>
        <taxon>Flavobacteriaceae</taxon>
        <taxon>Algibacter</taxon>
    </lineage>
</organism>
<keyword evidence="6" id="KW-0902">Two-component regulatory system</keyword>
<keyword evidence="9" id="KW-0067">ATP-binding</keyword>
<dbReference type="InterPro" id="IPR036890">
    <property type="entry name" value="HATPase_C_sf"/>
</dbReference>
<dbReference type="Pfam" id="PF02518">
    <property type="entry name" value="HATPase_c"/>
    <property type="match status" value="1"/>
</dbReference>
<evidence type="ECO:0000256" key="3">
    <source>
        <dbReference type="ARBA" id="ARBA00022553"/>
    </source>
</evidence>
<dbReference type="InterPro" id="IPR003661">
    <property type="entry name" value="HisK_dim/P_dom"/>
</dbReference>
<dbReference type="EMBL" id="JBHMFA010000001">
    <property type="protein sequence ID" value="MFB9103384.1"/>
    <property type="molecule type" value="Genomic_DNA"/>
</dbReference>
<dbReference type="InterPro" id="IPR003594">
    <property type="entry name" value="HATPase_dom"/>
</dbReference>
<dbReference type="SMART" id="SM00387">
    <property type="entry name" value="HATPase_c"/>
    <property type="match status" value="1"/>
</dbReference>
<evidence type="ECO:0000256" key="7">
    <source>
        <dbReference type="SAM" id="Coils"/>
    </source>
</evidence>
<dbReference type="Proteomes" id="UP001589590">
    <property type="component" value="Unassembled WGS sequence"/>
</dbReference>
<dbReference type="CDD" id="cd00075">
    <property type="entry name" value="HATPase"/>
    <property type="match status" value="1"/>
</dbReference>
<evidence type="ECO:0000259" key="8">
    <source>
        <dbReference type="PROSITE" id="PS50109"/>
    </source>
</evidence>
<dbReference type="PANTHER" id="PTHR43711:SF1">
    <property type="entry name" value="HISTIDINE KINASE 1"/>
    <property type="match status" value="1"/>
</dbReference>
<dbReference type="RefSeq" id="WP_290268890.1">
    <property type="nucleotide sequence ID" value="NZ_JAUFQP010000007.1"/>
</dbReference>
<feature type="coiled-coil region" evidence="7">
    <location>
        <begin position="146"/>
        <end position="180"/>
    </location>
</feature>
<dbReference type="PROSITE" id="PS50109">
    <property type="entry name" value="HIS_KIN"/>
    <property type="match status" value="1"/>
</dbReference>
<name>A0ABV5GUT0_9FLAO</name>
<dbReference type="CDD" id="cd00082">
    <property type="entry name" value="HisKA"/>
    <property type="match status" value="1"/>
</dbReference>
<keyword evidence="10" id="KW-1185">Reference proteome</keyword>
<evidence type="ECO:0000256" key="6">
    <source>
        <dbReference type="ARBA" id="ARBA00023012"/>
    </source>
</evidence>
<evidence type="ECO:0000256" key="2">
    <source>
        <dbReference type="ARBA" id="ARBA00012438"/>
    </source>
</evidence>
<keyword evidence="9" id="KW-0547">Nucleotide-binding</keyword>
<sequence>MTTLQTSAEQFVIHYLKLYSKRNLAIKEVWAEHFSGLDGISTTLYNYKSWLLAIDKDFKQVPEPFNIKIQDMESAKIAPNIYRVTTVAHWDIPLLHGVFDYGDIRSLFIIEKHNESFKISHLSHSISLIFPKPNEVFPFDPYQREKLKIENKIKSRSQQLEALNKQLSSNLEKLETSNKDLSLFTQVAAHDLKSPLISTITLNRKITDKYENILESKDKKLLELCNRKLENLTQIIDNTLNFHTNSKSLEVNKAEDFNLGELISNIAEELDLETTKKLTVTHTNLPVIRANKDLFFQIFANIIRNSVRYSKQDSDAYVDVSAKKIDNNGYQFCISDNGIGIPEDSRKSVFDLYFKSLNTNPSGTGIGLAICKKIVSFYNGKIWATSNAKNGTSIYFTFFEQ</sequence>
<keyword evidence="5" id="KW-0418">Kinase</keyword>
<evidence type="ECO:0000313" key="9">
    <source>
        <dbReference type="EMBL" id="MFB9103384.1"/>
    </source>
</evidence>
<evidence type="ECO:0000256" key="1">
    <source>
        <dbReference type="ARBA" id="ARBA00000085"/>
    </source>
</evidence>
<dbReference type="EC" id="2.7.13.3" evidence="2"/>
<feature type="domain" description="Histidine kinase" evidence="8">
    <location>
        <begin position="187"/>
        <end position="401"/>
    </location>
</feature>
<dbReference type="PRINTS" id="PR00344">
    <property type="entry name" value="BCTRLSENSOR"/>
</dbReference>
<proteinExistence type="predicted"/>
<evidence type="ECO:0000313" key="10">
    <source>
        <dbReference type="Proteomes" id="UP001589590"/>
    </source>
</evidence>
<dbReference type="InterPro" id="IPR004358">
    <property type="entry name" value="Sig_transdc_His_kin-like_C"/>
</dbReference>
<dbReference type="SUPFAM" id="SSF47384">
    <property type="entry name" value="Homodimeric domain of signal transducing histidine kinase"/>
    <property type="match status" value="1"/>
</dbReference>
<gene>
    <name evidence="9" type="ORF">ACFFU1_00630</name>
</gene>
<comment type="catalytic activity">
    <reaction evidence="1">
        <text>ATP + protein L-histidine = ADP + protein N-phospho-L-histidine.</text>
        <dbReference type="EC" id="2.7.13.3"/>
    </reaction>
</comment>
<keyword evidence="4" id="KW-0808">Transferase</keyword>
<comment type="caution">
    <text evidence="9">The sequence shown here is derived from an EMBL/GenBank/DDBJ whole genome shotgun (WGS) entry which is preliminary data.</text>
</comment>
<dbReference type="InterPro" id="IPR005467">
    <property type="entry name" value="His_kinase_dom"/>
</dbReference>
<keyword evidence="3" id="KW-0597">Phosphoprotein</keyword>
<keyword evidence="7" id="KW-0175">Coiled coil</keyword>
<accession>A0ABV5GUT0</accession>
<dbReference type="Gene3D" id="3.30.565.10">
    <property type="entry name" value="Histidine kinase-like ATPase, C-terminal domain"/>
    <property type="match status" value="1"/>
</dbReference>
<evidence type="ECO:0000256" key="4">
    <source>
        <dbReference type="ARBA" id="ARBA00022679"/>
    </source>
</evidence>
<dbReference type="PANTHER" id="PTHR43711">
    <property type="entry name" value="TWO-COMPONENT HISTIDINE KINASE"/>
    <property type="match status" value="1"/>
</dbReference>
<protein>
    <recommendedName>
        <fullName evidence="2">histidine kinase</fullName>
        <ecNumber evidence="2">2.7.13.3</ecNumber>
    </recommendedName>
</protein>
<dbReference type="InterPro" id="IPR036097">
    <property type="entry name" value="HisK_dim/P_sf"/>
</dbReference>